<gene>
    <name evidence="3 4" type="primary">LOC107221164</name>
</gene>
<protein>
    <submittedName>
        <fullName evidence="3 4">Uncharacterized protein LOC107221164 isoform X1</fullName>
    </submittedName>
</protein>
<feature type="compositionally biased region" description="Low complexity" evidence="1">
    <location>
        <begin position="839"/>
        <end position="850"/>
    </location>
</feature>
<feature type="compositionally biased region" description="Acidic residues" evidence="1">
    <location>
        <begin position="896"/>
        <end position="909"/>
    </location>
</feature>
<feature type="region of interest" description="Disordered" evidence="1">
    <location>
        <begin position="144"/>
        <end position="323"/>
    </location>
</feature>
<keyword evidence="2" id="KW-1185">Reference proteome</keyword>
<dbReference type="Proteomes" id="UP000829291">
    <property type="component" value="Chromosome 1"/>
</dbReference>
<feature type="region of interest" description="Disordered" evidence="1">
    <location>
        <begin position="447"/>
        <end position="494"/>
    </location>
</feature>
<feature type="compositionally biased region" description="Polar residues" evidence="1">
    <location>
        <begin position="144"/>
        <end position="170"/>
    </location>
</feature>
<feature type="compositionally biased region" description="Low complexity" evidence="1">
    <location>
        <begin position="175"/>
        <end position="198"/>
    </location>
</feature>
<dbReference type="RefSeq" id="XP_046595644.1">
    <property type="nucleotide sequence ID" value="XM_046739688.1"/>
</dbReference>
<feature type="compositionally biased region" description="Acidic residues" evidence="1">
    <location>
        <begin position="762"/>
        <end position="780"/>
    </location>
</feature>
<proteinExistence type="predicted"/>
<feature type="region of interest" description="Disordered" evidence="1">
    <location>
        <begin position="1"/>
        <end position="127"/>
    </location>
</feature>
<evidence type="ECO:0000256" key="1">
    <source>
        <dbReference type="SAM" id="MobiDB-lite"/>
    </source>
</evidence>
<feature type="region of interest" description="Disordered" evidence="1">
    <location>
        <begin position="946"/>
        <end position="966"/>
    </location>
</feature>
<feature type="compositionally biased region" description="Polar residues" evidence="1">
    <location>
        <begin position="256"/>
        <end position="267"/>
    </location>
</feature>
<feature type="compositionally biased region" description="Basic and acidic residues" evidence="1">
    <location>
        <begin position="806"/>
        <end position="820"/>
    </location>
</feature>
<feature type="compositionally biased region" description="Basic and acidic residues" evidence="1">
    <location>
        <begin position="212"/>
        <end position="222"/>
    </location>
</feature>
<dbReference type="RefSeq" id="XP_046595640.1">
    <property type="nucleotide sequence ID" value="XM_046739684.1"/>
</dbReference>
<feature type="compositionally biased region" description="Low complexity" evidence="1">
    <location>
        <begin position="297"/>
        <end position="319"/>
    </location>
</feature>
<feature type="compositionally biased region" description="Low complexity" evidence="1">
    <location>
        <begin position="781"/>
        <end position="797"/>
    </location>
</feature>
<sequence>MSYAGNPDSAPTGFSPAPPPPPPPPPVPGQAPALRINTAEAPRPRRPQNNSNDAYEPPAAIQNAMMTKDKKPFTYTPGMGGKLDLSQIRSPRMARRVAKNANDEGIEGPPKSALEPKPTTPSAGPNLYVQPQVAVPVFPANIPTQPSTVNRTPASTHVNRVPSNASNNGRNEGKVTPITIVPSVPSSPQTPTSPPQVTLAKAPTPWLQNKPKQQEDLPEWAKRANANKPIEVTIESSIASPVTQQSPPPSNPQPQFAQRQVPASQPRQQDRVIPIRIEDRPSVFSVKNEPGHHQLKQPPNQQQRWGQPQAQQQQQIPQQGGTRIIPIMVDDDNQSQGRTIPVEVHGPKVVIQRGPPGVANQQEPGPVQSRSFRVLQKITDTDSDTDVDGNSEQIRKLQLTEDDKVLMNKFKEQVDGETYLHQEEDPRYRGAAIPSRAFRFLQTMTDSGEVPSTSNAPRPSSAINKKQNRNSKSFEEAQANLPPSEQQVQEPKKYMGSAIPSRSFRMLQAMTSPENIAPQENRQQDFTSRTENSVTGNQQSGLFFPNCPSPYWNPEGGWWGYYPVQYATPPPPPSPQNATTNNPMQPINVAYNPYAYCGYGADGNSYAYFHPAIYDQNYAQAYAQSYANQGHAEGQADAETSQVQAQAQAHCQPPVDRRAYAVHGYMPMPQVYSAGSANCRPQTHNADLSYCDGVEETAEDRSEANLTKGGKAERKELEYLTVPKWTCAKSRPTNHRESTSLKPVGRRGADKDASGCARETGNEDSESDSSDSENSEDSEDSGSTTSSTSSDSGSESEYLAYTNEPMTKETVKSPSQEKDCLQSLSATTISEDGFEHSSSRLSSDKLSCSDCDSDADDEYQIESLNNDCILPHQLSVIYEDFEQTETESESRKLESVEEAANDEPPDDTDSTTISVSLPLRFKFSVSENNEDVTTVVVGDGVTVKSGRTGDSQEWISRSRSEPDESNDVHVNLTIKKSDTTSVDFTLKKQKESQNESFDTEFTLVDEQTRIDLRETSDESVTAVEKDGKANVEGEANCKRVDCNDNVETELTIRRKKTDVTRHVWKKDLDLEAVKDLETVVQSEEPREDTEREYTVRNLTSNSAGCGFDAEFEETTSTAAIEEDNVHKETIEQKSLRIKERDSVRTEFAVKKVRAVRDLVEEADSEKVEQQDGNSRSAMAKQRLLTVQNSREETDDEDSGVTSDMSRLISEGDTDSECASIRRMNKYQRTQTHSRLFKLLNDDAILAEEDSSEECYSPARREHLSLPLKTNVFNYDENYYSNYSSGITSPDYSPLCEHSWRRIHEGRSLESENSSSVTTPNECVDVIGEALGYGMFPVVDKPPPTDDPYFQTWKKVVSPVEFDYDILPSIAFKKLKKLDNGFAISQSKTHRINVLCPRIKSSKNVPQALQIQSPRNLVTAASSIPFLSTTSSLKNGHC</sequence>
<reference evidence="3 4" key="1">
    <citation type="submission" date="2025-05" db="UniProtKB">
        <authorList>
            <consortium name="RefSeq"/>
        </authorList>
    </citation>
    <scope>IDENTIFICATION</scope>
    <source>
        <tissue evidence="3 4">Thorax and Abdomen</tissue>
    </source>
</reference>
<feature type="compositionally biased region" description="Pro residues" evidence="1">
    <location>
        <begin position="16"/>
        <end position="29"/>
    </location>
</feature>
<accession>A0ABM3G5V5</accession>
<feature type="region of interest" description="Disordered" evidence="1">
    <location>
        <begin position="514"/>
        <end position="540"/>
    </location>
</feature>
<organism evidence="2 4">
    <name type="scientific">Neodiprion lecontei</name>
    <name type="common">Redheaded pine sawfly</name>
    <dbReference type="NCBI Taxonomy" id="441921"/>
    <lineage>
        <taxon>Eukaryota</taxon>
        <taxon>Metazoa</taxon>
        <taxon>Ecdysozoa</taxon>
        <taxon>Arthropoda</taxon>
        <taxon>Hexapoda</taxon>
        <taxon>Insecta</taxon>
        <taxon>Pterygota</taxon>
        <taxon>Neoptera</taxon>
        <taxon>Endopterygota</taxon>
        <taxon>Hymenoptera</taxon>
        <taxon>Tenthredinoidea</taxon>
        <taxon>Diprionidae</taxon>
        <taxon>Diprioninae</taxon>
        <taxon>Neodiprion</taxon>
    </lineage>
</organism>
<evidence type="ECO:0000313" key="3">
    <source>
        <dbReference type="RefSeq" id="XP_046595640.1"/>
    </source>
</evidence>
<feature type="region of interest" description="Disordered" evidence="1">
    <location>
        <begin position="880"/>
        <end position="913"/>
    </location>
</feature>
<feature type="compositionally biased region" description="Polar residues" evidence="1">
    <location>
        <begin position="447"/>
        <end position="465"/>
    </location>
</feature>
<feature type="region of interest" description="Disordered" evidence="1">
    <location>
        <begin position="730"/>
        <end position="855"/>
    </location>
</feature>
<evidence type="ECO:0000313" key="2">
    <source>
        <dbReference type="Proteomes" id="UP000829291"/>
    </source>
</evidence>
<dbReference type="GeneID" id="107221164"/>
<evidence type="ECO:0000313" key="4">
    <source>
        <dbReference type="RefSeq" id="XP_046595644.1"/>
    </source>
</evidence>
<name>A0ABM3G5V5_NEOLC</name>